<proteinExistence type="predicted"/>
<feature type="non-terminal residue" evidence="1">
    <location>
        <position position="1"/>
    </location>
</feature>
<keyword evidence="2" id="KW-1185">Reference proteome</keyword>
<protein>
    <submittedName>
        <fullName evidence="1">Uncharacterized protein</fullName>
    </submittedName>
</protein>
<reference evidence="1 2" key="1">
    <citation type="submission" date="2014-04" db="EMBL/GenBank/DDBJ databases">
        <authorList>
            <consortium name="DOE Joint Genome Institute"/>
            <person name="Kuo A."/>
            <person name="Kohler A."/>
            <person name="Nagy L.G."/>
            <person name="Floudas D."/>
            <person name="Copeland A."/>
            <person name="Barry K.W."/>
            <person name="Cichocki N."/>
            <person name="Veneault-Fourrey C."/>
            <person name="LaButti K."/>
            <person name="Lindquist E.A."/>
            <person name="Lipzen A."/>
            <person name="Lundell T."/>
            <person name="Morin E."/>
            <person name="Murat C."/>
            <person name="Sun H."/>
            <person name="Tunlid A."/>
            <person name="Henrissat B."/>
            <person name="Grigoriev I.V."/>
            <person name="Hibbett D.S."/>
            <person name="Martin F."/>
            <person name="Nordberg H.P."/>
            <person name="Cantor M.N."/>
            <person name="Hua S.X."/>
        </authorList>
    </citation>
    <scope>NUCLEOTIDE SEQUENCE [LARGE SCALE GENOMIC DNA]</scope>
    <source>
        <strain evidence="1 2">LaAM-08-1</strain>
    </source>
</reference>
<dbReference type="HOGENOM" id="CLU_2306590_0_0_1"/>
<reference evidence="2" key="2">
    <citation type="submission" date="2015-01" db="EMBL/GenBank/DDBJ databases">
        <title>Evolutionary Origins and Diversification of the Mycorrhizal Mutualists.</title>
        <authorList>
            <consortium name="DOE Joint Genome Institute"/>
            <consortium name="Mycorrhizal Genomics Consortium"/>
            <person name="Kohler A."/>
            <person name="Kuo A."/>
            <person name="Nagy L.G."/>
            <person name="Floudas D."/>
            <person name="Copeland A."/>
            <person name="Barry K.W."/>
            <person name="Cichocki N."/>
            <person name="Veneault-Fourrey C."/>
            <person name="LaButti K."/>
            <person name="Lindquist E.A."/>
            <person name="Lipzen A."/>
            <person name="Lundell T."/>
            <person name="Morin E."/>
            <person name="Murat C."/>
            <person name="Riley R."/>
            <person name="Ohm R."/>
            <person name="Sun H."/>
            <person name="Tunlid A."/>
            <person name="Henrissat B."/>
            <person name="Grigoriev I.V."/>
            <person name="Hibbett D.S."/>
            <person name="Martin F."/>
        </authorList>
    </citation>
    <scope>NUCLEOTIDE SEQUENCE [LARGE SCALE GENOMIC DNA]</scope>
    <source>
        <strain evidence="2">LaAM-08-1</strain>
    </source>
</reference>
<organism evidence="1 2">
    <name type="scientific">Laccaria amethystina LaAM-08-1</name>
    <dbReference type="NCBI Taxonomy" id="1095629"/>
    <lineage>
        <taxon>Eukaryota</taxon>
        <taxon>Fungi</taxon>
        <taxon>Dikarya</taxon>
        <taxon>Basidiomycota</taxon>
        <taxon>Agaricomycotina</taxon>
        <taxon>Agaricomycetes</taxon>
        <taxon>Agaricomycetidae</taxon>
        <taxon>Agaricales</taxon>
        <taxon>Agaricineae</taxon>
        <taxon>Hydnangiaceae</taxon>
        <taxon>Laccaria</taxon>
    </lineage>
</organism>
<evidence type="ECO:0000313" key="1">
    <source>
        <dbReference type="EMBL" id="KIJ91928.1"/>
    </source>
</evidence>
<evidence type="ECO:0000313" key="2">
    <source>
        <dbReference type="Proteomes" id="UP000054477"/>
    </source>
</evidence>
<dbReference type="EMBL" id="KN838954">
    <property type="protein sequence ID" value="KIJ91928.1"/>
    <property type="molecule type" value="Genomic_DNA"/>
</dbReference>
<gene>
    <name evidence="1" type="ORF">K443DRAFT_685571</name>
</gene>
<name>A0A0C9WU42_9AGAR</name>
<sequence>LALLKSQCALSHTHFLLPKPTVNETLTLGNAFVPQPTAAATCLLPPNPNFPSTAYSRLHKPTTLLTLPLPSWITSIIGKASETPRLHGILKATEPGSWIR</sequence>
<accession>A0A0C9WU42</accession>
<dbReference type="AlphaFoldDB" id="A0A0C9WU42"/>
<dbReference type="Proteomes" id="UP000054477">
    <property type="component" value="Unassembled WGS sequence"/>
</dbReference>